<evidence type="ECO:0000313" key="5">
    <source>
        <dbReference type="Proteomes" id="UP001055303"/>
    </source>
</evidence>
<gene>
    <name evidence="2" type="ORF">IFDJLNFL_4739</name>
    <name evidence="3" type="ORF">MTDSW087_01250</name>
</gene>
<dbReference type="Pfam" id="PF07238">
    <property type="entry name" value="PilZ"/>
    <property type="match status" value="1"/>
</dbReference>
<evidence type="ECO:0000259" key="1">
    <source>
        <dbReference type="Pfam" id="PF07238"/>
    </source>
</evidence>
<evidence type="ECO:0000313" key="2">
    <source>
        <dbReference type="EMBL" id="GJD58814.1"/>
    </source>
</evidence>
<dbReference type="EMBL" id="CABFVH010000005">
    <property type="protein sequence ID" value="VUF11567.1"/>
    <property type="molecule type" value="Genomic_DNA"/>
</dbReference>
<feature type="domain" description="PilZ" evidence="1">
    <location>
        <begin position="3"/>
        <end position="72"/>
    </location>
</feature>
<dbReference type="EMBL" id="BPQI01000171">
    <property type="protein sequence ID" value="GJD58814.1"/>
    <property type="molecule type" value="Genomic_DNA"/>
</dbReference>
<reference evidence="2" key="3">
    <citation type="submission" date="2021-08" db="EMBL/GenBank/DDBJ databases">
        <authorList>
            <person name="Tani A."/>
            <person name="Ola A."/>
            <person name="Ogura Y."/>
            <person name="Katsura K."/>
            <person name="Hayashi T."/>
        </authorList>
    </citation>
    <scope>NUCLEOTIDE SEQUENCE</scope>
    <source>
        <strain evidence="2">DSM 22415</strain>
    </source>
</reference>
<sequence length="84" mass="8779">MEERRSEPRAAVTGAGVISIDGRTMILCTVTDLSESGVRLTMATTVGVPDVFLLHAPGFGSGVCEVAWRSEAALGGRLTCIAAW</sequence>
<dbReference type="RefSeq" id="WP_342353832.1">
    <property type="nucleotide sequence ID" value="NZ_BPQI01000171.1"/>
</dbReference>
<organism evidence="3 4">
    <name type="scientific">Methylobacterium dankookense</name>
    <dbReference type="NCBI Taxonomy" id="560405"/>
    <lineage>
        <taxon>Bacteria</taxon>
        <taxon>Pseudomonadati</taxon>
        <taxon>Pseudomonadota</taxon>
        <taxon>Alphaproteobacteria</taxon>
        <taxon>Hyphomicrobiales</taxon>
        <taxon>Methylobacteriaceae</taxon>
        <taxon>Methylobacterium</taxon>
    </lineage>
</organism>
<protein>
    <recommendedName>
        <fullName evidence="1">PilZ domain-containing protein</fullName>
    </recommendedName>
</protein>
<dbReference type="SUPFAM" id="SSF141371">
    <property type="entry name" value="PilZ domain-like"/>
    <property type="match status" value="1"/>
</dbReference>
<accession>A0A564FU81</accession>
<dbReference type="InterPro" id="IPR009875">
    <property type="entry name" value="PilZ_domain"/>
</dbReference>
<name>A0A564FU81_9HYPH</name>
<proteinExistence type="predicted"/>
<dbReference type="AlphaFoldDB" id="A0A564FU81"/>
<dbReference type="Proteomes" id="UP001055303">
    <property type="component" value="Unassembled WGS sequence"/>
</dbReference>
<evidence type="ECO:0000313" key="4">
    <source>
        <dbReference type="Proteomes" id="UP000401717"/>
    </source>
</evidence>
<dbReference type="GO" id="GO:0035438">
    <property type="term" value="F:cyclic-di-GMP binding"/>
    <property type="evidence" value="ECO:0007669"/>
    <property type="project" value="InterPro"/>
</dbReference>
<reference evidence="2" key="2">
    <citation type="journal article" date="2021" name="Front. Microbiol.">
        <title>Comprehensive Comparative Genomics and Phenotyping of Methylobacterium Species.</title>
        <authorList>
            <person name="Alessa O."/>
            <person name="Ogura Y."/>
            <person name="Fujitani Y."/>
            <person name="Takami H."/>
            <person name="Hayashi T."/>
            <person name="Sahin N."/>
            <person name="Tani A."/>
        </authorList>
    </citation>
    <scope>NUCLEOTIDE SEQUENCE</scope>
    <source>
        <strain evidence="2">DSM 22415</strain>
    </source>
</reference>
<keyword evidence="5" id="KW-1185">Reference proteome</keyword>
<evidence type="ECO:0000313" key="3">
    <source>
        <dbReference type="EMBL" id="VUF11567.1"/>
    </source>
</evidence>
<dbReference type="Proteomes" id="UP000401717">
    <property type="component" value="Unassembled WGS sequence"/>
</dbReference>
<reference evidence="3 4" key="1">
    <citation type="submission" date="2019-06" db="EMBL/GenBank/DDBJ databases">
        <authorList>
            <person name="Rodrigo-Torres L."/>
            <person name="Arahal R. D."/>
            <person name="Lucena T."/>
        </authorList>
    </citation>
    <scope>NUCLEOTIDE SEQUENCE [LARGE SCALE GENOMIC DNA]</scope>
    <source>
        <strain evidence="3 4">SW08-7</strain>
    </source>
</reference>